<dbReference type="Gene3D" id="3.10.129.10">
    <property type="entry name" value="Hotdog Thioesterase"/>
    <property type="match status" value="1"/>
</dbReference>
<name>A0ABT9YUA4_9STRE</name>
<dbReference type="Proteomes" id="UP001223079">
    <property type="component" value="Unassembled WGS sequence"/>
</dbReference>
<dbReference type="Pfam" id="PF20791">
    <property type="entry name" value="Acyl-ACP_TE_C"/>
    <property type="match status" value="1"/>
</dbReference>
<evidence type="ECO:0000256" key="5">
    <source>
        <dbReference type="ARBA" id="ARBA00022946"/>
    </source>
</evidence>
<dbReference type="SUPFAM" id="SSF54637">
    <property type="entry name" value="Thioesterase/thiol ester dehydrase-isomerase"/>
    <property type="match status" value="2"/>
</dbReference>
<accession>A0ABT9YUA4</accession>
<evidence type="ECO:0000256" key="7">
    <source>
        <dbReference type="ARBA" id="ARBA00023160"/>
    </source>
</evidence>
<dbReference type="CDD" id="cd00586">
    <property type="entry name" value="4HBT"/>
    <property type="match status" value="1"/>
</dbReference>
<dbReference type="GO" id="GO:0016297">
    <property type="term" value="F:fatty acyl-[ACP] hydrolase activity"/>
    <property type="evidence" value="ECO:0007669"/>
    <property type="project" value="UniProtKB-EC"/>
</dbReference>
<keyword evidence="7" id="KW-0275">Fatty acid biosynthesis</keyword>
<keyword evidence="11" id="KW-1185">Reference proteome</keyword>
<proteinExistence type="inferred from homology"/>
<reference evidence="10 11" key="1">
    <citation type="submission" date="2023-07" db="EMBL/GenBank/DDBJ databases">
        <title>Genomic Encyclopedia of Type Strains, Phase IV (KMG-IV): sequencing the most valuable type-strain genomes for metagenomic binning, comparative biology and taxonomic classification.</title>
        <authorList>
            <person name="Goeker M."/>
        </authorList>
    </citation>
    <scope>NUCLEOTIDE SEQUENCE [LARGE SCALE GENOMIC DNA]</scope>
    <source>
        <strain evidence="10 11">DSM 105143</strain>
    </source>
</reference>
<evidence type="ECO:0000256" key="3">
    <source>
        <dbReference type="ARBA" id="ARBA00022801"/>
    </source>
</evidence>
<keyword evidence="4" id="KW-0276">Fatty acid metabolism</keyword>
<evidence type="ECO:0000313" key="10">
    <source>
        <dbReference type="EMBL" id="MDQ0223568.1"/>
    </source>
</evidence>
<comment type="caution">
    <text evidence="10">The sequence shown here is derived from an EMBL/GenBank/DDBJ whole genome shotgun (WGS) entry which is preliminary data.</text>
</comment>
<dbReference type="InterPro" id="IPR045023">
    <property type="entry name" value="FATA/B"/>
</dbReference>
<feature type="domain" description="Acyl-ACP thioesterase N-terminal hotdog" evidence="8">
    <location>
        <begin position="3"/>
        <end position="132"/>
    </location>
</feature>
<dbReference type="PANTHER" id="PTHR31727">
    <property type="entry name" value="OLEOYL-ACYL CARRIER PROTEIN THIOESTERASE 1, CHLOROPLASTIC"/>
    <property type="match status" value="1"/>
</dbReference>
<dbReference type="RefSeq" id="WP_307122708.1">
    <property type="nucleotide sequence ID" value="NZ_JAUSTM010000035.1"/>
</dbReference>
<evidence type="ECO:0000256" key="6">
    <source>
        <dbReference type="ARBA" id="ARBA00023098"/>
    </source>
</evidence>
<comment type="similarity">
    <text evidence="1">Belongs to the acyl-ACP thioesterase family.</text>
</comment>
<dbReference type="InterPro" id="IPR029069">
    <property type="entry name" value="HotDog_dom_sf"/>
</dbReference>
<evidence type="ECO:0000313" key="11">
    <source>
        <dbReference type="Proteomes" id="UP001223079"/>
    </source>
</evidence>
<organism evidence="10 11">
    <name type="scientific">Streptococcus moroccensis</name>
    <dbReference type="NCBI Taxonomy" id="1451356"/>
    <lineage>
        <taxon>Bacteria</taxon>
        <taxon>Bacillati</taxon>
        <taxon>Bacillota</taxon>
        <taxon>Bacilli</taxon>
        <taxon>Lactobacillales</taxon>
        <taxon>Streptococcaceae</taxon>
        <taxon>Streptococcus</taxon>
    </lineage>
</organism>
<evidence type="ECO:0000259" key="9">
    <source>
        <dbReference type="Pfam" id="PF20791"/>
    </source>
</evidence>
<evidence type="ECO:0000259" key="8">
    <source>
        <dbReference type="Pfam" id="PF01643"/>
    </source>
</evidence>
<sequence length="242" mass="28136">MGHAYQEKFTIPFDFSDVNGNLKLPPFLSKLLDVSGQHSAELNRSDVYVLETYGLVWIVTDYEFDIVRLPRFSENVTIRTEAVSYNKLICHRRFEVMDETGELLMRVESYFALMDLEQRKIVPVPEDLLEPYHSEKVKKIARGAKYKSLEKPSKANYHVRFFDIDMNGHVNNSKYLDWMYDVLGYEFLKTHVPRHIHLKYNREVSPGGDVSSEFEMDGLVSHHQIGSDGQTNAQAIISWRVL</sequence>
<keyword evidence="2" id="KW-0444">Lipid biosynthesis</keyword>
<keyword evidence="3 10" id="KW-0378">Hydrolase</keyword>
<gene>
    <name evidence="10" type="ORF">J2S23_002145</name>
</gene>
<evidence type="ECO:0000256" key="2">
    <source>
        <dbReference type="ARBA" id="ARBA00022516"/>
    </source>
</evidence>
<evidence type="ECO:0000256" key="4">
    <source>
        <dbReference type="ARBA" id="ARBA00022832"/>
    </source>
</evidence>
<dbReference type="EC" id="3.1.2.21" evidence="10"/>
<protein>
    <submittedName>
        <fullName evidence="10">Medium-chain acyl-[acyl-carrier-protein] hydrolase</fullName>
        <ecNumber evidence="10">3.1.2.21</ecNumber>
    </submittedName>
</protein>
<dbReference type="InterPro" id="IPR002864">
    <property type="entry name" value="Acyl-ACP_thioesterase_NHD"/>
</dbReference>
<keyword evidence="5" id="KW-0809">Transit peptide</keyword>
<dbReference type="PANTHER" id="PTHR31727:SF6">
    <property type="entry name" value="OLEOYL-ACYL CARRIER PROTEIN THIOESTERASE 1, CHLOROPLASTIC"/>
    <property type="match status" value="1"/>
</dbReference>
<evidence type="ECO:0000256" key="1">
    <source>
        <dbReference type="ARBA" id="ARBA00006500"/>
    </source>
</evidence>
<feature type="domain" description="Acyl-ACP thioesterase-like C-terminal" evidence="9">
    <location>
        <begin position="147"/>
        <end position="240"/>
    </location>
</feature>
<keyword evidence="6" id="KW-0443">Lipid metabolism</keyword>
<dbReference type="Pfam" id="PF01643">
    <property type="entry name" value="Acyl-ACP_TE"/>
    <property type="match status" value="1"/>
</dbReference>
<dbReference type="InterPro" id="IPR049427">
    <property type="entry name" value="Acyl-ACP_TE_C"/>
</dbReference>
<dbReference type="EMBL" id="JAUSTM010000035">
    <property type="protein sequence ID" value="MDQ0223568.1"/>
    <property type="molecule type" value="Genomic_DNA"/>
</dbReference>